<dbReference type="Pfam" id="PF00486">
    <property type="entry name" value="Trans_reg_C"/>
    <property type="match status" value="1"/>
</dbReference>
<dbReference type="Proteomes" id="UP000183750">
    <property type="component" value="Unassembled WGS sequence"/>
</dbReference>
<dbReference type="PANTHER" id="PTHR48111">
    <property type="entry name" value="REGULATOR OF RPOS"/>
    <property type="match status" value="1"/>
</dbReference>
<dbReference type="Gene3D" id="1.10.10.10">
    <property type="entry name" value="Winged helix-like DNA-binding domain superfamily/Winged helix DNA-binding domain"/>
    <property type="match status" value="1"/>
</dbReference>
<dbReference type="SUPFAM" id="SSF52172">
    <property type="entry name" value="CheY-like"/>
    <property type="match status" value="1"/>
</dbReference>
<dbReference type="Gene3D" id="6.10.250.690">
    <property type="match status" value="1"/>
</dbReference>
<feature type="DNA-binding region" description="OmpR/PhoB-type" evidence="8">
    <location>
        <begin position="142"/>
        <end position="235"/>
    </location>
</feature>
<dbReference type="RefSeq" id="WP_228385636.1">
    <property type="nucleotide sequence ID" value="NZ_FNSQ01000005.1"/>
</dbReference>
<dbReference type="SMART" id="SM00862">
    <property type="entry name" value="Trans_reg_C"/>
    <property type="match status" value="1"/>
</dbReference>
<evidence type="ECO:0000256" key="2">
    <source>
        <dbReference type="ARBA" id="ARBA00022553"/>
    </source>
</evidence>
<dbReference type="GO" id="GO:0032993">
    <property type="term" value="C:protein-DNA complex"/>
    <property type="evidence" value="ECO:0007669"/>
    <property type="project" value="TreeGrafter"/>
</dbReference>
<sequence length="237" mass="26026">MVSIAEDGTTTMGDSAQGPRGSLLYVEDDAEIAALTVEVLEEVYDVEHAADGETALRLALSRRYDAMVVDRRLPGMDGVDFICAVRTAHITTPVLMLTALGTVDDRVTGLDGGANDYLVKPFDYDELLARLRALRRAFRADGVRRRLGEWVFTPDAQAAYDPSGIRVALTATESALLELLSTSPEHVFSRDEILRAVFHEGDTTSSVDTYVHYVRRKTSPDMIETVRARGYRAGTPS</sequence>
<keyword evidence="13" id="KW-1185">Reference proteome</keyword>
<dbReference type="InterPro" id="IPR001789">
    <property type="entry name" value="Sig_transdc_resp-reg_receiver"/>
</dbReference>
<dbReference type="GO" id="GO:0005829">
    <property type="term" value="C:cytosol"/>
    <property type="evidence" value="ECO:0007669"/>
    <property type="project" value="TreeGrafter"/>
</dbReference>
<feature type="modified residue" description="4-aspartylphosphate" evidence="7">
    <location>
        <position position="70"/>
    </location>
</feature>
<dbReference type="GO" id="GO:0000976">
    <property type="term" value="F:transcription cis-regulatory region binding"/>
    <property type="evidence" value="ECO:0007669"/>
    <property type="project" value="TreeGrafter"/>
</dbReference>
<dbReference type="GO" id="GO:0006355">
    <property type="term" value="P:regulation of DNA-templated transcription"/>
    <property type="evidence" value="ECO:0007669"/>
    <property type="project" value="InterPro"/>
</dbReference>
<organism evidence="12 13">
    <name type="scientific">Microbacterium hydrocarbonoxydans</name>
    <dbReference type="NCBI Taxonomy" id="273678"/>
    <lineage>
        <taxon>Bacteria</taxon>
        <taxon>Bacillati</taxon>
        <taxon>Actinomycetota</taxon>
        <taxon>Actinomycetes</taxon>
        <taxon>Micrococcales</taxon>
        <taxon>Microbacteriaceae</taxon>
        <taxon>Microbacterium</taxon>
    </lineage>
</organism>
<protein>
    <submittedName>
        <fullName evidence="12">DNA-binding response regulator, OmpR family, contains REC and winged-helix (WHTH) domain</fullName>
    </submittedName>
</protein>
<dbReference type="Gene3D" id="3.40.50.2300">
    <property type="match status" value="1"/>
</dbReference>
<comment type="subcellular location">
    <subcellularLocation>
        <location evidence="1">Cytoplasm</location>
    </subcellularLocation>
</comment>
<dbReference type="PANTHER" id="PTHR48111:SF22">
    <property type="entry name" value="REGULATOR OF RPOS"/>
    <property type="match status" value="1"/>
</dbReference>
<feature type="region of interest" description="Disordered" evidence="9">
    <location>
        <begin position="1"/>
        <end position="20"/>
    </location>
</feature>
<evidence type="ECO:0000259" key="10">
    <source>
        <dbReference type="PROSITE" id="PS50110"/>
    </source>
</evidence>
<dbReference type="PROSITE" id="PS50110">
    <property type="entry name" value="RESPONSE_REGULATORY"/>
    <property type="match status" value="1"/>
</dbReference>
<evidence type="ECO:0000256" key="5">
    <source>
        <dbReference type="ARBA" id="ARBA00023125"/>
    </source>
</evidence>
<dbReference type="InterPro" id="IPR001867">
    <property type="entry name" value="OmpR/PhoB-type_DNA-bd"/>
</dbReference>
<evidence type="ECO:0000256" key="1">
    <source>
        <dbReference type="ARBA" id="ARBA00004496"/>
    </source>
</evidence>
<keyword evidence="3" id="KW-0902">Two-component regulatory system</keyword>
<dbReference type="InterPro" id="IPR036388">
    <property type="entry name" value="WH-like_DNA-bd_sf"/>
</dbReference>
<evidence type="ECO:0000313" key="12">
    <source>
        <dbReference type="EMBL" id="SEC31433.1"/>
    </source>
</evidence>
<evidence type="ECO:0000313" key="13">
    <source>
        <dbReference type="Proteomes" id="UP000183750"/>
    </source>
</evidence>
<keyword evidence="5 8" id="KW-0238">DNA-binding</keyword>
<keyword evidence="6" id="KW-0804">Transcription</keyword>
<evidence type="ECO:0000256" key="8">
    <source>
        <dbReference type="PROSITE-ProRule" id="PRU01091"/>
    </source>
</evidence>
<feature type="domain" description="Response regulatory" evidence="10">
    <location>
        <begin position="22"/>
        <end position="135"/>
    </location>
</feature>
<keyword evidence="2 7" id="KW-0597">Phosphoprotein</keyword>
<dbReference type="SMART" id="SM00448">
    <property type="entry name" value="REC"/>
    <property type="match status" value="1"/>
</dbReference>
<proteinExistence type="predicted"/>
<evidence type="ECO:0000256" key="9">
    <source>
        <dbReference type="SAM" id="MobiDB-lite"/>
    </source>
</evidence>
<dbReference type="InterPro" id="IPR011006">
    <property type="entry name" value="CheY-like_superfamily"/>
</dbReference>
<gene>
    <name evidence="12" type="ORF">SAMN04489807_3400</name>
</gene>
<evidence type="ECO:0000256" key="4">
    <source>
        <dbReference type="ARBA" id="ARBA00023015"/>
    </source>
</evidence>
<name>A0A1H4RHR3_9MICO</name>
<dbReference type="Pfam" id="PF00072">
    <property type="entry name" value="Response_reg"/>
    <property type="match status" value="1"/>
</dbReference>
<reference evidence="13" key="1">
    <citation type="submission" date="2016-10" db="EMBL/GenBank/DDBJ databases">
        <authorList>
            <person name="Varghese N."/>
            <person name="Submissions S."/>
        </authorList>
    </citation>
    <scope>NUCLEOTIDE SEQUENCE [LARGE SCALE GENOMIC DNA]</scope>
    <source>
        <strain evidence="13">DSM 16089</strain>
    </source>
</reference>
<evidence type="ECO:0000256" key="3">
    <source>
        <dbReference type="ARBA" id="ARBA00023012"/>
    </source>
</evidence>
<feature type="domain" description="OmpR/PhoB-type" evidence="11">
    <location>
        <begin position="142"/>
        <end position="235"/>
    </location>
</feature>
<dbReference type="CDD" id="cd00383">
    <property type="entry name" value="trans_reg_C"/>
    <property type="match status" value="1"/>
</dbReference>
<evidence type="ECO:0000259" key="11">
    <source>
        <dbReference type="PROSITE" id="PS51755"/>
    </source>
</evidence>
<dbReference type="PROSITE" id="PS51755">
    <property type="entry name" value="OMPR_PHOB"/>
    <property type="match status" value="1"/>
</dbReference>
<dbReference type="AlphaFoldDB" id="A0A1H4RHR3"/>
<dbReference type="InterPro" id="IPR039420">
    <property type="entry name" value="WalR-like"/>
</dbReference>
<dbReference type="EMBL" id="FNSQ01000005">
    <property type="protein sequence ID" value="SEC31433.1"/>
    <property type="molecule type" value="Genomic_DNA"/>
</dbReference>
<keyword evidence="4" id="KW-0805">Transcription regulation</keyword>
<evidence type="ECO:0000256" key="7">
    <source>
        <dbReference type="PROSITE-ProRule" id="PRU00169"/>
    </source>
</evidence>
<evidence type="ECO:0000256" key="6">
    <source>
        <dbReference type="ARBA" id="ARBA00023163"/>
    </source>
</evidence>
<dbReference type="GO" id="GO:0000156">
    <property type="term" value="F:phosphorelay response regulator activity"/>
    <property type="evidence" value="ECO:0007669"/>
    <property type="project" value="TreeGrafter"/>
</dbReference>
<accession>A0A1H4RHR3</accession>